<sequence length="450" mass="51935">MIGIDSVSRLNFIRQMQQTRRFLHNELKAFEMSAYNKVADNTFVNIVPMMVGKFVSEIGWNETMPKKPFDDYAFLWKNFSKAGYRTLYAEDAPGVAIFVYSKGGFHTPPSDYYNRPLAVAMEKHKAVWSTGHHCIADRLETTMVLDYITDFSRVFRDKPHFGFSFITRLTHDNTELVSSADFAYLKFFKRFKEEGHLNNTVLILYSDHGYRFGKMRASYIGKVEERLPFMYLIFPPSFHQKYPSLVSNLRTNAQRLTTPFDVYETLKDILYFDGEDRKADINKRGISLLREIPTERTCEHAGILPHWCLCLEQKKLEPTSQLANQIAQAVVSQINRQMSSVSHMCSKLKVSTILDIVEMQPNDKVLRFQNSFHDVINRMEVYGEKSVAPIVYQVTLSTFPGHGQFEATIIYDSVLDIYKPGGDISRVNAYGDQSKCVNNSKLKKFCFCIE</sequence>
<dbReference type="CDD" id="cd16021">
    <property type="entry name" value="ALP_like"/>
    <property type="match status" value="1"/>
</dbReference>
<dbReference type="Gene3D" id="3.40.720.10">
    <property type="entry name" value="Alkaline Phosphatase, subunit A"/>
    <property type="match status" value="1"/>
</dbReference>
<gene>
    <name evidence="1" type="primary">ORF75540</name>
</gene>
<name>A0A0B6ZQB1_9EUPU</name>
<dbReference type="PANTHER" id="PTHR10974:SF1">
    <property type="entry name" value="FI08016P-RELATED"/>
    <property type="match status" value="1"/>
</dbReference>
<dbReference type="InterPro" id="IPR017850">
    <property type="entry name" value="Alkaline_phosphatase_core_sf"/>
</dbReference>
<dbReference type="PANTHER" id="PTHR10974">
    <property type="entry name" value="FI08016P-RELATED"/>
    <property type="match status" value="1"/>
</dbReference>
<proteinExistence type="predicted"/>
<dbReference type="AlphaFoldDB" id="A0A0B6ZQB1"/>
<dbReference type="GO" id="GO:0005615">
    <property type="term" value="C:extracellular space"/>
    <property type="evidence" value="ECO:0007669"/>
    <property type="project" value="TreeGrafter"/>
</dbReference>
<dbReference type="InterPro" id="IPR004245">
    <property type="entry name" value="DUF229"/>
</dbReference>
<dbReference type="SUPFAM" id="SSF53649">
    <property type="entry name" value="Alkaline phosphatase-like"/>
    <property type="match status" value="1"/>
</dbReference>
<dbReference type="FunFam" id="3.40.720.10:FF:000017">
    <property type="entry name" value="Predicted protein"/>
    <property type="match status" value="1"/>
</dbReference>
<evidence type="ECO:0008006" key="2">
    <source>
        <dbReference type="Google" id="ProtNLM"/>
    </source>
</evidence>
<organism evidence="1">
    <name type="scientific">Arion vulgaris</name>
    <dbReference type="NCBI Taxonomy" id="1028688"/>
    <lineage>
        <taxon>Eukaryota</taxon>
        <taxon>Metazoa</taxon>
        <taxon>Spiralia</taxon>
        <taxon>Lophotrochozoa</taxon>
        <taxon>Mollusca</taxon>
        <taxon>Gastropoda</taxon>
        <taxon>Heterobranchia</taxon>
        <taxon>Euthyneura</taxon>
        <taxon>Panpulmonata</taxon>
        <taxon>Eupulmonata</taxon>
        <taxon>Stylommatophora</taxon>
        <taxon>Helicina</taxon>
        <taxon>Arionoidea</taxon>
        <taxon>Arionidae</taxon>
        <taxon>Arion</taxon>
    </lineage>
</organism>
<dbReference type="EMBL" id="HACG01023898">
    <property type="protein sequence ID" value="CEK70763.1"/>
    <property type="molecule type" value="Transcribed_RNA"/>
</dbReference>
<accession>A0A0B6ZQB1</accession>
<reference evidence="1" key="1">
    <citation type="submission" date="2014-12" db="EMBL/GenBank/DDBJ databases">
        <title>Insight into the proteome of Arion vulgaris.</title>
        <authorList>
            <person name="Aradska J."/>
            <person name="Bulat T."/>
            <person name="Smidak R."/>
            <person name="Sarate P."/>
            <person name="Gangsoo J."/>
            <person name="Sialana F."/>
            <person name="Bilban M."/>
            <person name="Lubec G."/>
        </authorList>
    </citation>
    <scope>NUCLEOTIDE SEQUENCE</scope>
    <source>
        <tissue evidence="1">Skin</tissue>
    </source>
</reference>
<evidence type="ECO:0000313" key="1">
    <source>
        <dbReference type="EMBL" id="CEK70763.1"/>
    </source>
</evidence>
<dbReference type="Pfam" id="PF02995">
    <property type="entry name" value="DUF229"/>
    <property type="match status" value="1"/>
</dbReference>
<protein>
    <recommendedName>
        <fullName evidence="2">Sulfatase N-terminal domain-containing protein</fullName>
    </recommendedName>
</protein>